<gene>
    <name evidence="11" type="primary">fliR</name>
    <name evidence="11" type="ORF">EVA68_07570</name>
</gene>
<evidence type="ECO:0000256" key="8">
    <source>
        <dbReference type="ARBA" id="ARBA00023143"/>
    </source>
</evidence>
<accession>A0A520RYA6</accession>
<comment type="caution">
    <text evidence="11">The sequence shown here is derived from an EMBL/GenBank/DDBJ whole genome shotgun (WGS) entry which is preliminary data.</text>
</comment>
<evidence type="ECO:0000313" key="11">
    <source>
        <dbReference type="EMBL" id="RZO75199.1"/>
    </source>
</evidence>
<organism evidence="11 12">
    <name type="scientific">OM182 bacterium</name>
    <dbReference type="NCBI Taxonomy" id="2510334"/>
    <lineage>
        <taxon>Bacteria</taxon>
        <taxon>Pseudomonadati</taxon>
        <taxon>Pseudomonadota</taxon>
        <taxon>Gammaproteobacteria</taxon>
        <taxon>OMG group</taxon>
        <taxon>OM182 clade</taxon>
    </lineage>
</organism>
<feature type="transmembrane region" description="Helical" evidence="10">
    <location>
        <begin position="77"/>
        <end position="102"/>
    </location>
</feature>
<dbReference type="NCBIfam" id="TIGR01400">
    <property type="entry name" value="fliR"/>
    <property type="match status" value="1"/>
</dbReference>
<dbReference type="EMBL" id="SHAG01000044">
    <property type="protein sequence ID" value="RZO75199.1"/>
    <property type="molecule type" value="Genomic_DNA"/>
</dbReference>
<evidence type="ECO:0000256" key="6">
    <source>
        <dbReference type="ARBA" id="ARBA00022989"/>
    </source>
</evidence>
<evidence type="ECO:0000256" key="3">
    <source>
        <dbReference type="ARBA" id="ARBA00021717"/>
    </source>
</evidence>
<keyword evidence="4 10" id="KW-1003">Cell membrane</keyword>
<protein>
    <recommendedName>
        <fullName evidence="3 9">Flagellar biosynthetic protein FliR</fullName>
    </recommendedName>
</protein>
<evidence type="ECO:0000313" key="12">
    <source>
        <dbReference type="Proteomes" id="UP000316199"/>
    </source>
</evidence>
<dbReference type="AlphaFoldDB" id="A0A520RYA6"/>
<comment type="function">
    <text evidence="1 10">Role in flagellar biosynthesis.</text>
</comment>
<keyword evidence="6 10" id="KW-1133">Transmembrane helix</keyword>
<dbReference type="PANTHER" id="PTHR30065">
    <property type="entry name" value="FLAGELLAR BIOSYNTHETIC PROTEIN FLIR"/>
    <property type="match status" value="1"/>
</dbReference>
<keyword evidence="5 10" id="KW-0812">Transmembrane</keyword>
<dbReference type="InterPro" id="IPR002010">
    <property type="entry name" value="T3SS_IM_R"/>
</dbReference>
<dbReference type="GO" id="GO:0009425">
    <property type="term" value="C:bacterial-type flagellum basal body"/>
    <property type="evidence" value="ECO:0007669"/>
    <property type="project" value="UniProtKB-SubCell"/>
</dbReference>
<keyword evidence="11" id="KW-0966">Cell projection</keyword>
<reference evidence="11 12" key="1">
    <citation type="submission" date="2019-02" db="EMBL/GenBank/DDBJ databases">
        <title>Prokaryotic population dynamics and viral predation in marine succession experiment using metagenomics: the confinement effect.</title>
        <authorList>
            <person name="Haro-Moreno J.M."/>
            <person name="Rodriguez-Valera F."/>
            <person name="Lopez-Perez M."/>
        </authorList>
    </citation>
    <scope>NUCLEOTIDE SEQUENCE [LARGE SCALE GENOMIC DNA]</scope>
    <source>
        <strain evidence="11">MED-G157</strain>
    </source>
</reference>
<keyword evidence="7 10" id="KW-0472">Membrane</keyword>
<evidence type="ECO:0000256" key="4">
    <source>
        <dbReference type="ARBA" id="ARBA00022475"/>
    </source>
</evidence>
<proteinExistence type="inferred from homology"/>
<dbReference type="Proteomes" id="UP000316199">
    <property type="component" value="Unassembled WGS sequence"/>
</dbReference>
<feature type="transmembrane region" description="Helical" evidence="10">
    <location>
        <begin position="154"/>
        <end position="171"/>
    </location>
</feature>
<dbReference type="PRINTS" id="PR00953">
    <property type="entry name" value="TYPE3IMRPROT"/>
</dbReference>
<name>A0A520RYA6_9GAMM</name>
<dbReference type="GO" id="GO:0006605">
    <property type="term" value="P:protein targeting"/>
    <property type="evidence" value="ECO:0007669"/>
    <property type="project" value="UniProtKB-UniRule"/>
</dbReference>
<feature type="transmembrane region" description="Helical" evidence="10">
    <location>
        <begin position="12"/>
        <end position="32"/>
    </location>
</feature>
<feature type="transmembrane region" description="Helical" evidence="10">
    <location>
        <begin position="123"/>
        <end position="148"/>
    </location>
</feature>
<keyword evidence="11" id="KW-0282">Flagellum</keyword>
<comment type="subcellular location">
    <subcellularLocation>
        <location evidence="10">Cell membrane</location>
        <topology evidence="10">Multi-pass membrane protein</topology>
    </subcellularLocation>
    <subcellularLocation>
        <location evidence="10">Bacterial flagellum basal body</location>
    </subcellularLocation>
</comment>
<sequence length="256" mass="27380">MTLLIAHLVELLGQFIWPLVRVSAVLLAGPFFSLVAVNLRIRVSIIIVLTWMIYPLIEVPNIDPFSFGAITGILHEVFVGGLMGLTLQIVIASLVVAGQAVAGSMGLSMANMIDPNFGNVPTVAQFFLIIGTLLFLALGGHLIIISLLVSSFQLIPIASGMFSVEMILSLITWSSHMFIGAAVIAFPIMTGLLLINSLLGLVSRAAPSLNVFAIGFPALIPVGLGMLLITMGIWIEHVENLWFLGFSTMTDILRGA</sequence>
<keyword evidence="8 10" id="KW-0975">Bacterial flagellum</keyword>
<evidence type="ECO:0000256" key="10">
    <source>
        <dbReference type="RuleBase" id="RU362071"/>
    </source>
</evidence>
<dbReference type="PANTHER" id="PTHR30065:SF8">
    <property type="entry name" value="FLAGELLAR BIOSYNTHETIC PROTEIN FLIR"/>
    <property type="match status" value="1"/>
</dbReference>
<evidence type="ECO:0000256" key="9">
    <source>
        <dbReference type="NCBIfam" id="TIGR01400"/>
    </source>
</evidence>
<evidence type="ECO:0000256" key="7">
    <source>
        <dbReference type="ARBA" id="ARBA00023136"/>
    </source>
</evidence>
<feature type="transmembrane region" description="Helical" evidence="10">
    <location>
        <begin position="178"/>
        <end position="199"/>
    </location>
</feature>
<evidence type="ECO:0000256" key="2">
    <source>
        <dbReference type="ARBA" id="ARBA00009772"/>
    </source>
</evidence>
<keyword evidence="11" id="KW-0969">Cilium</keyword>
<dbReference type="GO" id="GO:0044780">
    <property type="term" value="P:bacterial-type flagellum assembly"/>
    <property type="evidence" value="ECO:0007669"/>
    <property type="project" value="UniProtKB-UniRule"/>
</dbReference>
<dbReference type="Pfam" id="PF01311">
    <property type="entry name" value="Bac_export_1"/>
    <property type="match status" value="1"/>
</dbReference>
<dbReference type="GO" id="GO:0005886">
    <property type="term" value="C:plasma membrane"/>
    <property type="evidence" value="ECO:0007669"/>
    <property type="project" value="UniProtKB-SubCell"/>
</dbReference>
<comment type="similarity">
    <text evidence="2 10">Belongs to the FliR/MopE/SpaR family.</text>
</comment>
<dbReference type="InterPro" id="IPR006303">
    <property type="entry name" value="FliR"/>
</dbReference>
<evidence type="ECO:0000256" key="1">
    <source>
        <dbReference type="ARBA" id="ARBA00002578"/>
    </source>
</evidence>
<feature type="transmembrane region" description="Helical" evidence="10">
    <location>
        <begin position="211"/>
        <end position="235"/>
    </location>
</feature>
<evidence type="ECO:0000256" key="5">
    <source>
        <dbReference type="ARBA" id="ARBA00022692"/>
    </source>
</evidence>